<sequence>MTSRPEKVRDAAHTEATPTRECEVGTGRNSDDPTWKQRVRQLNPGPLSPERQVRGDRFTPIRFRGRLYNYWLCIFEPSPRSIRFYLLSTQPMIVE</sequence>
<dbReference type="EMBL" id="BSRX01000006">
    <property type="protein sequence ID" value="GLW53262.1"/>
    <property type="molecule type" value="Genomic_DNA"/>
</dbReference>
<evidence type="ECO:0000313" key="3">
    <source>
        <dbReference type="Proteomes" id="UP001165143"/>
    </source>
</evidence>
<feature type="compositionally biased region" description="Basic and acidic residues" evidence="1">
    <location>
        <begin position="1"/>
        <end position="35"/>
    </location>
</feature>
<reference evidence="2" key="1">
    <citation type="submission" date="2023-02" db="EMBL/GenBank/DDBJ databases">
        <title>Kitasatospora phosalacinea NBRC 14362.</title>
        <authorList>
            <person name="Ichikawa N."/>
            <person name="Sato H."/>
            <person name="Tonouchi N."/>
        </authorList>
    </citation>
    <scope>NUCLEOTIDE SEQUENCE</scope>
    <source>
        <strain evidence="2">NBRC 14362</strain>
    </source>
</reference>
<evidence type="ECO:0000313" key="2">
    <source>
        <dbReference type="EMBL" id="GLW53262.1"/>
    </source>
</evidence>
<name>A0A9W6UML6_9ACTN</name>
<protein>
    <submittedName>
        <fullName evidence="2">Uncharacterized protein</fullName>
    </submittedName>
</protein>
<feature type="region of interest" description="Disordered" evidence="1">
    <location>
        <begin position="1"/>
        <end position="53"/>
    </location>
</feature>
<comment type="caution">
    <text evidence="2">The sequence shown here is derived from an EMBL/GenBank/DDBJ whole genome shotgun (WGS) entry which is preliminary data.</text>
</comment>
<accession>A0A9W6UML6</accession>
<dbReference type="AlphaFoldDB" id="A0A9W6UML6"/>
<organism evidence="2 3">
    <name type="scientific">Kitasatospora phosalacinea</name>
    <dbReference type="NCBI Taxonomy" id="2065"/>
    <lineage>
        <taxon>Bacteria</taxon>
        <taxon>Bacillati</taxon>
        <taxon>Actinomycetota</taxon>
        <taxon>Actinomycetes</taxon>
        <taxon>Kitasatosporales</taxon>
        <taxon>Streptomycetaceae</taxon>
        <taxon>Kitasatospora</taxon>
    </lineage>
</organism>
<proteinExistence type="predicted"/>
<gene>
    <name evidence="2" type="ORF">Kpho01_12730</name>
</gene>
<dbReference type="Proteomes" id="UP001165143">
    <property type="component" value="Unassembled WGS sequence"/>
</dbReference>
<evidence type="ECO:0000256" key="1">
    <source>
        <dbReference type="SAM" id="MobiDB-lite"/>
    </source>
</evidence>